<evidence type="ECO:0000256" key="5">
    <source>
        <dbReference type="SAM" id="MobiDB-lite"/>
    </source>
</evidence>
<feature type="region of interest" description="Disordered" evidence="5">
    <location>
        <begin position="1"/>
        <end position="23"/>
    </location>
</feature>
<feature type="transmembrane region" description="Helical" evidence="6">
    <location>
        <begin position="31"/>
        <end position="49"/>
    </location>
</feature>
<evidence type="ECO:0000256" key="4">
    <source>
        <dbReference type="ARBA" id="ARBA00023136"/>
    </source>
</evidence>
<keyword evidence="4 6" id="KW-0472">Membrane</keyword>
<keyword evidence="3 6" id="KW-1133">Transmembrane helix</keyword>
<keyword evidence="9" id="KW-1185">Reference proteome</keyword>
<protein>
    <recommendedName>
        <fullName evidence="7">O-antigen ligase-related domain-containing protein</fullName>
    </recommendedName>
</protein>
<feature type="transmembrane region" description="Helical" evidence="6">
    <location>
        <begin position="262"/>
        <end position="284"/>
    </location>
</feature>
<organism evidence="8 9">
    <name type="scientific">Massilia psychrophila</name>
    <dbReference type="NCBI Taxonomy" id="1603353"/>
    <lineage>
        <taxon>Bacteria</taxon>
        <taxon>Pseudomonadati</taxon>
        <taxon>Pseudomonadota</taxon>
        <taxon>Betaproteobacteria</taxon>
        <taxon>Burkholderiales</taxon>
        <taxon>Oxalobacteraceae</taxon>
        <taxon>Telluria group</taxon>
        <taxon>Massilia</taxon>
    </lineage>
</organism>
<feature type="domain" description="O-antigen ligase-related" evidence="7">
    <location>
        <begin position="220"/>
        <end position="364"/>
    </location>
</feature>
<sequence length="499" mass="53856">MIVPSPQRQPMSSTHPPFGRPPGVKFLDDRTGIFTSMLLSAVIGCSYFLDRGHDDQRLLQIAFLSLFCINALFRKSNPLATMSSNRDFLSWSVLAFFLLGSVSSALAMSPRHAFLEVAIFLMLFLLALRIAEEVAGDSKHYVPIVLKACAIGSALYALEIVVIYLTALALRSQPSVEDFTPGFSNIRFLNHAQTISLPLLVLLCALDKPGWKAKWGYLALTAFCWTLLFITAGRGTFVGLLAGTVGVFAVRGKHASAFCKTMLLTALAGMAMYAVFFTWIPAAIGLEPFGLAGQVVQRTAADPTSLRGPLWTRALELIAAHPWSGVGPLHYAHFAIDGQLSAHPHNWILQIGAEWGLPALLCLLAAIGLSMRRLVLTASRISADDHGNQNMLAAWIATGLAILVDGLVSGSIIMPVSQLWIALYIGCASGWVMSINSTSQLPRQPRLRRCVNTVLLLLALAAVVIGTGSDMGSRGSLGAAAAKENQGRNNPRIWINGYF</sequence>
<comment type="caution">
    <text evidence="8">The sequence shown here is derived from an EMBL/GenBank/DDBJ whole genome shotgun (WGS) entry which is preliminary data.</text>
</comment>
<feature type="transmembrane region" description="Helical" evidence="6">
    <location>
        <begin position="88"/>
        <end position="106"/>
    </location>
</feature>
<feature type="transmembrane region" description="Helical" evidence="6">
    <location>
        <begin position="144"/>
        <end position="167"/>
    </location>
</feature>
<gene>
    <name evidence="8" type="ORF">CR103_00845</name>
</gene>
<dbReference type="PANTHER" id="PTHR37422">
    <property type="entry name" value="TEICHURONIC ACID BIOSYNTHESIS PROTEIN TUAE"/>
    <property type="match status" value="1"/>
</dbReference>
<dbReference type="EMBL" id="PDOB01000001">
    <property type="protein sequence ID" value="PIL41625.1"/>
    <property type="molecule type" value="Genomic_DNA"/>
</dbReference>
<accession>A0A2G8T6F0</accession>
<name>A0A2G8T6F0_9BURK</name>
<evidence type="ECO:0000313" key="9">
    <source>
        <dbReference type="Proteomes" id="UP000228593"/>
    </source>
</evidence>
<dbReference type="OrthoDB" id="5735959at2"/>
<dbReference type="Proteomes" id="UP000228593">
    <property type="component" value="Unassembled WGS sequence"/>
</dbReference>
<evidence type="ECO:0000259" key="7">
    <source>
        <dbReference type="Pfam" id="PF04932"/>
    </source>
</evidence>
<dbReference type="AlphaFoldDB" id="A0A2G8T6F0"/>
<evidence type="ECO:0000256" key="3">
    <source>
        <dbReference type="ARBA" id="ARBA00022989"/>
    </source>
</evidence>
<dbReference type="InterPro" id="IPR051533">
    <property type="entry name" value="WaaL-like"/>
</dbReference>
<proteinExistence type="predicted"/>
<feature type="transmembrane region" description="Helical" evidence="6">
    <location>
        <begin position="419"/>
        <end position="438"/>
    </location>
</feature>
<dbReference type="InterPro" id="IPR007016">
    <property type="entry name" value="O-antigen_ligase-rel_domated"/>
</dbReference>
<feature type="transmembrane region" description="Helical" evidence="6">
    <location>
        <begin position="113"/>
        <end position="132"/>
    </location>
</feature>
<feature type="transmembrane region" description="Helical" evidence="6">
    <location>
        <begin position="450"/>
        <end position="468"/>
    </location>
</feature>
<comment type="subcellular location">
    <subcellularLocation>
        <location evidence="1">Membrane</location>
        <topology evidence="1">Multi-pass membrane protein</topology>
    </subcellularLocation>
</comment>
<dbReference type="GO" id="GO:0016020">
    <property type="term" value="C:membrane"/>
    <property type="evidence" value="ECO:0007669"/>
    <property type="project" value="UniProtKB-SubCell"/>
</dbReference>
<reference evidence="8 9" key="1">
    <citation type="submission" date="2017-10" db="EMBL/GenBank/DDBJ databases">
        <title>Massilia psychrophilum sp. nov., a novel purple-pigmented bacterium isolated from Tianshan glacier, Xinjiang Municipality, China.</title>
        <authorList>
            <person name="Wang H."/>
        </authorList>
    </citation>
    <scope>NUCLEOTIDE SEQUENCE [LARGE SCALE GENOMIC DNA]</scope>
    <source>
        <strain evidence="8 9">JCM 30813</strain>
    </source>
</reference>
<feature type="compositionally biased region" description="Polar residues" evidence="5">
    <location>
        <begin position="1"/>
        <end position="15"/>
    </location>
</feature>
<dbReference type="Pfam" id="PF04932">
    <property type="entry name" value="Wzy_C"/>
    <property type="match status" value="1"/>
</dbReference>
<evidence type="ECO:0000313" key="8">
    <source>
        <dbReference type="EMBL" id="PIL41625.1"/>
    </source>
</evidence>
<keyword evidence="2 6" id="KW-0812">Transmembrane</keyword>
<feature type="transmembrane region" description="Helical" evidence="6">
    <location>
        <begin position="218"/>
        <end position="250"/>
    </location>
</feature>
<dbReference type="PANTHER" id="PTHR37422:SF13">
    <property type="entry name" value="LIPOPOLYSACCHARIDE BIOSYNTHESIS PROTEIN PA4999-RELATED"/>
    <property type="match status" value="1"/>
</dbReference>
<evidence type="ECO:0000256" key="6">
    <source>
        <dbReference type="SAM" id="Phobius"/>
    </source>
</evidence>
<evidence type="ECO:0000256" key="1">
    <source>
        <dbReference type="ARBA" id="ARBA00004141"/>
    </source>
</evidence>
<evidence type="ECO:0000256" key="2">
    <source>
        <dbReference type="ARBA" id="ARBA00022692"/>
    </source>
</evidence>
<feature type="transmembrane region" description="Helical" evidence="6">
    <location>
        <begin position="347"/>
        <end position="371"/>
    </location>
</feature>
<feature type="transmembrane region" description="Helical" evidence="6">
    <location>
        <begin position="392"/>
        <end position="413"/>
    </location>
</feature>